<keyword evidence="2" id="KW-1185">Reference proteome</keyword>
<protein>
    <submittedName>
        <fullName evidence="1">Uncharacterized protein</fullName>
    </submittedName>
</protein>
<dbReference type="Proteomes" id="UP001054945">
    <property type="component" value="Unassembled WGS sequence"/>
</dbReference>
<comment type="caution">
    <text evidence="1">The sequence shown here is derived from an EMBL/GenBank/DDBJ whole genome shotgun (WGS) entry which is preliminary data.</text>
</comment>
<dbReference type="EMBL" id="BPLR01002484">
    <property type="protein sequence ID" value="GIX74200.1"/>
    <property type="molecule type" value="Genomic_DNA"/>
</dbReference>
<organism evidence="1 2">
    <name type="scientific">Caerostris extrusa</name>
    <name type="common">Bark spider</name>
    <name type="synonym">Caerostris bankana</name>
    <dbReference type="NCBI Taxonomy" id="172846"/>
    <lineage>
        <taxon>Eukaryota</taxon>
        <taxon>Metazoa</taxon>
        <taxon>Ecdysozoa</taxon>
        <taxon>Arthropoda</taxon>
        <taxon>Chelicerata</taxon>
        <taxon>Arachnida</taxon>
        <taxon>Araneae</taxon>
        <taxon>Araneomorphae</taxon>
        <taxon>Entelegynae</taxon>
        <taxon>Araneoidea</taxon>
        <taxon>Araneidae</taxon>
        <taxon>Caerostris</taxon>
    </lineage>
</organism>
<name>A0AAV4MP93_CAEEX</name>
<dbReference type="AlphaFoldDB" id="A0AAV4MP93"/>
<sequence length="135" mass="15127">MAYPISPVKPYMSFCSATEPNPLKILLPVLTDVYVLKSTYGSKRVGDSELGVFLQPENGILLRFYFQYLQMCYSSMYLKMYDSKEKGGRFGEGGAGEPNPLKILLPVLTDVLLKMYDSKEKSGRFGDGGGKKERM</sequence>
<evidence type="ECO:0000313" key="1">
    <source>
        <dbReference type="EMBL" id="GIX74200.1"/>
    </source>
</evidence>
<accession>A0AAV4MP93</accession>
<evidence type="ECO:0000313" key="2">
    <source>
        <dbReference type="Proteomes" id="UP001054945"/>
    </source>
</evidence>
<reference evidence="1 2" key="1">
    <citation type="submission" date="2021-06" db="EMBL/GenBank/DDBJ databases">
        <title>Caerostris extrusa draft genome.</title>
        <authorList>
            <person name="Kono N."/>
            <person name="Arakawa K."/>
        </authorList>
    </citation>
    <scope>NUCLEOTIDE SEQUENCE [LARGE SCALE GENOMIC DNA]</scope>
</reference>
<gene>
    <name evidence="1" type="ORF">CEXT_161581</name>
</gene>
<proteinExistence type="predicted"/>